<accession>A0A1H0GCU7</accession>
<organism evidence="2 3">
    <name type="scientific">Desulfonauticus submarinus</name>
    <dbReference type="NCBI Taxonomy" id="206665"/>
    <lineage>
        <taxon>Bacteria</taxon>
        <taxon>Pseudomonadati</taxon>
        <taxon>Thermodesulfobacteriota</taxon>
        <taxon>Desulfovibrionia</taxon>
        <taxon>Desulfovibrionales</taxon>
        <taxon>Desulfonauticaceae</taxon>
        <taxon>Desulfonauticus</taxon>
    </lineage>
</organism>
<evidence type="ECO:0000313" key="3">
    <source>
        <dbReference type="Proteomes" id="UP000199602"/>
    </source>
</evidence>
<dbReference type="InterPro" id="IPR014044">
    <property type="entry name" value="CAP_dom"/>
</dbReference>
<protein>
    <submittedName>
        <fullName evidence="2">Cysteine-rich secretory protein family protein</fullName>
    </submittedName>
</protein>
<keyword evidence="3" id="KW-1185">Reference proteome</keyword>
<evidence type="ECO:0000259" key="1">
    <source>
        <dbReference type="Pfam" id="PF00188"/>
    </source>
</evidence>
<reference evidence="2 3" key="1">
    <citation type="submission" date="2016-10" db="EMBL/GenBank/DDBJ databases">
        <authorList>
            <person name="de Groot N.N."/>
        </authorList>
    </citation>
    <scope>NUCLEOTIDE SEQUENCE [LARGE SCALE GENOMIC DNA]</scope>
    <source>
        <strain evidence="2 3">DSM 15269</strain>
    </source>
</reference>
<sequence>MTSNITAYICPQKWKPTAVCKKKSINYLQQQKNKITAFLCPSGYKCNGEEITTYLLPKKSGVECFLCVPACEEPQQKNTLENFRLKLIEKINHARKTHPTECEDPANLKQNRILNAVAQYMATDMAKRDSLDSIDSFKRGVLSRINSFGLSVSVARENRIMLKDIATVDYLAQQCLEAWMQQAETRANLFDPSMNMVGIGMKKKDNKIYICLDLVEIKELIDPPDPSLNCSITCKEKITWTQTYILETFYDHSGDIPVQKTKKIPGDKIRFFVSLPKTCLLEKARLRFEVSPCTWELIPTKDKEMISIERELIWLGKQAGNSHTFINEDGQLCVEFSLSSACFIPGEWIALEVWLRGYTNCRPIIWASSWFETKCFTSGFIQGAGLLENGQLIEGGYLHHFQDNWIGDKRLHWYVWFKGKLYWLQASDFNRYSLGERCFIFKNGKGILNNGLITTHGCRWPTIDSEGEIASSQNVSYNLDTENDIIVPFSFIKQ</sequence>
<name>A0A1H0GCU7_9BACT</name>
<dbReference type="Gene3D" id="3.40.33.10">
    <property type="entry name" value="CAP"/>
    <property type="match status" value="1"/>
</dbReference>
<proteinExistence type="predicted"/>
<dbReference type="STRING" id="206665.SAMN04488516_11746"/>
<dbReference type="Pfam" id="PF00188">
    <property type="entry name" value="CAP"/>
    <property type="match status" value="1"/>
</dbReference>
<dbReference type="AlphaFoldDB" id="A0A1H0GCU7"/>
<dbReference type="Proteomes" id="UP000199602">
    <property type="component" value="Unassembled WGS sequence"/>
</dbReference>
<evidence type="ECO:0000313" key="2">
    <source>
        <dbReference type="EMBL" id="SDO04658.1"/>
    </source>
</evidence>
<dbReference type="RefSeq" id="WP_092066602.1">
    <property type="nucleotide sequence ID" value="NZ_FNIN01000017.1"/>
</dbReference>
<feature type="domain" description="SCP" evidence="1">
    <location>
        <begin position="107"/>
        <end position="209"/>
    </location>
</feature>
<dbReference type="SUPFAM" id="SSF55797">
    <property type="entry name" value="PR-1-like"/>
    <property type="match status" value="1"/>
</dbReference>
<dbReference type="OrthoDB" id="9958430at2"/>
<gene>
    <name evidence="2" type="ORF">SAMN04488516_11746</name>
</gene>
<dbReference type="InterPro" id="IPR035940">
    <property type="entry name" value="CAP_sf"/>
</dbReference>
<dbReference type="CDD" id="cd05379">
    <property type="entry name" value="CAP_bacterial"/>
    <property type="match status" value="1"/>
</dbReference>
<dbReference type="EMBL" id="FNIN01000017">
    <property type="protein sequence ID" value="SDO04658.1"/>
    <property type="molecule type" value="Genomic_DNA"/>
</dbReference>